<accession>A0A928ZA64</accession>
<dbReference type="AlphaFoldDB" id="A0A928ZA64"/>
<feature type="compositionally biased region" description="Basic residues" evidence="1">
    <location>
        <begin position="60"/>
        <end position="75"/>
    </location>
</feature>
<evidence type="ECO:0008006" key="4">
    <source>
        <dbReference type="Google" id="ProtNLM"/>
    </source>
</evidence>
<feature type="compositionally biased region" description="Low complexity" evidence="1">
    <location>
        <begin position="120"/>
        <end position="132"/>
    </location>
</feature>
<protein>
    <recommendedName>
        <fullName evidence="4">Transposase</fullName>
    </recommendedName>
</protein>
<sequence length="340" mass="38224">MSARKLSDADRKAILEEYRQPGETTLTIANRYGVSNSTISRMLKSSLSPKEYEMLISQKRATRTHHSPARTPAKKKQIELSSASEQPEKSEQPEQPELSEKSEKPEKPEKPKKIEKIEKAAPSPSPSSVSDSTGRRRRKRSSAHEDEDIENIPDEPPSPLPVKAVDDERNEEVRPDKSKSPPKLKRDRAQEESDLEEEDFELSEGLEDFEDDEDFEDVPGDESDEEPPTKKAKTIGLGAVQVLPFAGASLPKTCYLVVDRAAELITRPLKDFGDLGQIPAREVSEKTLPIFDNHRVARRFANRSQRVTKIPDSRMLQKVSAYLLAKGITRILIDGQVYSL</sequence>
<name>A0A928ZA64_9CYAN</name>
<dbReference type="Gene3D" id="1.10.10.60">
    <property type="entry name" value="Homeodomain-like"/>
    <property type="match status" value="1"/>
</dbReference>
<feature type="compositionally biased region" description="Basic and acidic residues" evidence="1">
    <location>
        <begin position="164"/>
        <end position="179"/>
    </location>
</feature>
<dbReference type="Proteomes" id="UP000621799">
    <property type="component" value="Unassembled WGS sequence"/>
</dbReference>
<comment type="caution">
    <text evidence="2">The sequence shown here is derived from an EMBL/GenBank/DDBJ whole genome shotgun (WGS) entry which is preliminary data.</text>
</comment>
<feature type="compositionally biased region" description="Acidic residues" evidence="1">
    <location>
        <begin position="192"/>
        <end position="226"/>
    </location>
</feature>
<feature type="compositionally biased region" description="Basic and acidic residues" evidence="1">
    <location>
        <begin position="86"/>
        <end position="119"/>
    </location>
</feature>
<evidence type="ECO:0000313" key="3">
    <source>
        <dbReference type="Proteomes" id="UP000621799"/>
    </source>
</evidence>
<proteinExistence type="predicted"/>
<keyword evidence="3" id="KW-1185">Reference proteome</keyword>
<evidence type="ECO:0000313" key="2">
    <source>
        <dbReference type="EMBL" id="MBE9042504.1"/>
    </source>
</evidence>
<organism evidence="2 3">
    <name type="scientific">Zarconia navalis LEGE 11467</name>
    <dbReference type="NCBI Taxonomy" id="1828826"/>
    <lineage>
        <taxon>Bacteria</taxon>
        <taxon>Bacillati</taxon>
        <taxon>Cyanobacteriota</taxon>
        <taxon>Cyanophyceae</taxon>
        <taxon>Oscillatoriophycideae</taxon>
        <taxon>Oscillatoriales</taxon>
        <taxon>Oscillatoriales incertae sedis</taxon>
        <taxon>Zarconia</taxon>
        <taxon>Zarconia navalis</taxon>
    </lineage>
</organism>
<reference evidence="2" key="1">
    <citation type="submission" date="2020-10" db="EMBL/GenBank/DDBJ databases">
        <authorList>
            <person name="Castelo-Branco R."/>
            <person name="Eusebio N."/>
            <person name="Adriana R."/>
            <person name="Vieira A."/>
            <person name="Brugerolle De Fraissinette N."/>
            <person name="Rezende De Castro R."/>
            <person name="Schneider M.P."/>
            <person name="Vasconcelos V."/>
            <person name="Leao P.N."/>
        </authorList>
    </citation>
    <scope>NUCLEOTIDE SEQUENCE</scope>
    <source>
        <strain evidence="2">LEGE 11467</strain>
    </source>
</reference>
<dbReference type="EMBL" id="JADEXN010000371">
    <property type="protein sequence ID" value="MBE9042504.1"/>
    <property type="molecule type" value="Genomic_DNA"/>
</dbReference>
<gene>
    <name evidence="2" type="ORF">IQ235_17165</name>
</gene>
<feature type="region of interest" description="Disordered" evidence="1">
    <location>
        <begin position="54"/>
        <end position="232"/>
    </location>
</feature>
<evidence type="ECO:0000256" key="1">
    <source>
        <dbReference type="SAM" id="MobiDB-lite"/>
    </source>
</evidence>